<dbReference type="EMBL" id="CAVLEF010000088">
    <property type="protein sequence ID" value="CAK1550771.1"/>
    <property type="molecule type" value="Genomic_DNA"/>
</dbReference>
<feature type="compositionally biased region" description="Low complexity" evidence="1">
    <location>
        <begin position="737"/>
        <end position="748"/>
    </location>
</feature>
<evidence type="ECO:0000313" key="4">
    <source>
        <dbReference type="Proteomes" id="UP001497472"/>
    </source>
</evidence>
<keyword evidence="4" id="KW-1185">Reference proteome</keyword>
<proteinExistence type="predicted"/>
<dbReference type="GO" id="GO:0005576">
    <property type="term" value="C:extracellular region"/>
    <property type="evidence" value="ECO:0007669"/>
    <property type="project" value="InterPro"/>
</dbReference>
<dbReference type="Pfam" id="PF01607">
    <property type="entry name" value="CBM_14"/>
    <property type="match status" value="1"/>
</dbReference>
<sequence length="1086" mass="123288">MDFNLLTVCIIPLTSGQIDRQRKNDHGWEIKLNVPGAPGNDYPTLHEIPRTSFNCAGREPGYYADQETNCQVFRICTSGSIYGFQSFLCPNGTLFNQAFFVCDWWMNVNCGKSQEVHNNNERFANLKPGPQLIKDVRKIITHPMRNPIKSEYLRSKDLVPQLYKPPLQELFPNGALISSQDLNNNNVYVPSKTSIDEDIVSNDISFAASTASPQFTSYRSNQQTQRLEFSNPRTHNTQYNQLAKPQSTPIRYLLGTPIPIKQKQVQYNQNNKNHLTYGQRTLESYRVNPRKQSPQSLYQLQTNGNAIITEAKENLVSTQIPPTVISKTIAFKSIVPGDKAGGPKSRITFKTWILKPKGNKLIVKPIAYTNKNIVQSPSEQVSSTVIPYVYDKPTPSSDLIRKSNEYFYTKPVSAKQVTNIPVGLYDPPTTFRPTLPSRLYLSPNLDIATTTVPSLYEVSTLKSLPNIYLPPTNSAQLSRQYLSPLVRSQQLINNNEKLQTESSSQTPQYELIEPIINNLPSLTVTKHSKINTNRNNLTFTDIITQEKYDITVNNVEKTRKAVFDSAPQKITQYQDSNFINSDYLKRNGEFESKKNLPASIATKSAKLISAPSINLEPPFESNLQYFPSNKITNLPYYKEPVNTIERTVSIKITIPEKIAKILFKNESNSEELEVLNTGSSNYYVYANNLGTESDNGLTPIGKISLIKNSNISRSQDLVFSFLADSLNAAKQYSNIATRTEPTSTETSTQNNEYNDEEEISKQISHLTSLQFSNNNDINTFNDVQSLPQNKDINQLSKHRQHNENNQQVHQQSSRLVTSSSQNPNQLIRQETNKFANLLQNPNQIYSGQLYQLPVPDVTREFYNSPKIQPSINQNTQQRIKSQDFIKQQNSKLTKGTDVELLPSPFSKHQQSSPIERLKQNDLSTNFDNLLSSGNGITAQVKDSIVGSLPHPSENDKLLTYKKDQSYYIFSQLHNNKENQFHKTHSANLEIVPSIAYKLKDQVQNNEFRRPGDEYFTSKQSLTTNVDYTVNHPINYGDRLSNSQFNSPYSQQNQRLINNDENSRIEDLDSKEPNGYPKISPQPKFNT</sequence>
<name>A0AAV1JMV9_9NEOP</name>
<dbReference type="InterPro" id="IPR036508">
    <property type="entry name" value="Chitin-bd_dom_sf"/>
</dbReference>
<evidence type="ECO:0000259" key="2">
    <source>
        <dbReference type="PROSITE" id="PS50940"/>
    </source>
</evidence>
<reference evidence="3 4" key="1">
    <citation type="submission" date="2023-11" db="EMBL/GenBank/DDBJ databases">
        <authorList>
            <person name="Okamura Y."/>
        </authorList>
    </citation>
    <scope>NUCLEOTIDE SEQUENCE [LARGE SCALE GENOMIC DNA]</scope>
</reference>
<dbReference type="PANTHER" id="PTHR22933:SF42">
    <property type="entry name" value="FI18455P1-RELATED"/>
    <property type="match status" value="1"/>
</dbReference>
<feature type="region of interest" description="Disordered" evidence="1">
    <location>
        <begin position="797"/>
        <end position="822"/>
    </location>
</feature>
<dbReference type="InterPro" id="IPR002557">
    <property type="entry name" value="Chitin-bd_dom"/>
</dbReference>
<accession>A0AAV1JMV9</accession>
<gene>
    <name evidence="3" type="ORF">LNINA_LOCUS9967</name>
</gene>
<organism evidence="3 4">
    <name type="scientific">Leptosia nina</name>
    <dbReference type="NCBI Taxonomy" id="320188"/>
    <lineage>
        <taxon>Eukaryota</taxon>
        <taxon>Metazoa</taxon>
        <taxon>Ecdysozoa</taxon>
        <taxon>Arthropoda</taxon>
        <taxon>Hexapoda</taxon>
        <taxon>Insecta</taxon>
        <taxon>Pterygota</taxon>
        <taxon>Neoptera</taxon>
        <taxon>Endopterygota</taxon>
        <taxon>Lepidoptera</taxon>
        <taxon>Glossata</taxon>
        <taxon>Ditrysia</taxon>
        <taxon>Papilionoidea</taxon>
        <taxon>Pieridae</taxon>
        <taxon>Pierinae</taxon>
        <taxon>Leptosia</taxon>
    </lineage>
</organism>
<feature type="compositionally biased region" description="Polar residues" evidence="1">
    <location>
        <begin position="812"/>
        <end position="822"/>
    </location>
</feature>
<dbReference type="Gene3D" id="2.170.140.10">
    <property type="entry name" value="Chitin binding domain"/>
    <property type="match status" value="1"/>
</dbReference>
<dbReference type="Proteomes" id="UP001497472">
    <property type="component" value="Unassembled WGS sequence"/>
</dbReference>
<feature type="region of interest" description="Disordered" evidence="1">
    <location>
        <begin position="1064"/>
        <end position="1086"/>
    </location>
</feature>
<protein>
    <recommendedName>
        <fullName evidence="2">Chitin-binding type-2 domain-containing protein</fullName>
    </recommendedName>
</protein>
<dbReference type="AlphaFoldDB" id="A0AAV1JMV9"/>
<dbReference type="SMART" id="SM00494">
    <property type="entry name" value="ChtBD2"/>
    <property type="match status" value="1"/>
</dbReference>
<dbReference type="InterPro" id="IPR052976">
    <property type="entry name" value="Scoloptoxin-like"/>
</dbReference>
<evidence type="ECO:0000313" key="3">
    <source>
        <dbReference type="EMBL" id="CAK1550771.1"/>
    </source>
</evidence>
<dbReference type="SUPFAM" id="SSF57625">
    <property type="entry name" value="Invertebrate chitin-binding proteins"/>
    <property type="match status" value="1"/>
</dbReference>
<evidence type="ECO:0000256" key="1">
    <source>
        <dbReference type="SAM" id="MobiDB-lite"/>
    </source>
</evidence>
<dbReference type="PANTHER" id="PTHR22933">
    <property type="entry name" value="FI18007P1-RELATED"/>
    <property type="match status" value="1"/>
</dbReference>
<dbReference type="GO" id="GO:0008061">
    <property type="term" value="F:chitin binding"/>
    <property type="evidence" value="ECO:0007669"/>
    <property type="project" value="InterPro"/>
</dbReference>
<feature type="region of interest" description="Disordered" evidence="1">
    <location>
        <begin position="736"/>
        <end position="760"/>
    </location>
</feature>
<feature type="domain" description="Chitin-binding type-2" evidence="2">
    <location>
        <begin position="52"/>
        <end position="112"/>
    </location>
</feature>
<comment type="caution">
    <text evidence="3">The sequence shown here is derived from an EMBL/GenBank/DDBJ whole genome shotgun (WGS) entry which is preliminary data.</text>
</comment>
<dbReference type="PROSITE" id="PS50940">
    <property type="entry name" value="CHIT_BIND_II"/>
    <property type="match status" value="1"/>
</dbReference>